<keyword evidence="3" id="KW-1185">Reference proteome</keyword>
<keyword evidence="1" id="KW-0472">Membrane</keyword>
<dbReference type="Proteomes" id="UP001500190">
    <property type="component" value="Unassembled WGS sequence"/>
</dbReference>
<protein>
    <recommendedName>
        <fullName evidence="4">Holin</fullName>
    </recommendedName>
</protein>
<keyword evidence="1" id="KW-0812">Transmembrane</keyword>
<evidence type="ECO:0000256" key="1">
    <source>
        <dbReference type="SAM" id="Phobius"/>
    </source>
</evidence>
<accession>A0ABN2EFG3</accession>
<keyword evidence="1" id="KW-1133">Transmembrane helix</keyword>
<proteinExistence type="predicted"/>
<gene>
    <name evidence="2" type="ORF">GCM10009742_63770</name>
</gene>
<evidence type="ECO:0008006" key="4">
    <source>
        <dbReference type="Google" id="ProtNLM"/>
    </source>
</evidence>
<evidence type="ECO:0000313" key="2">
    <source>
        <dbReference type="EMBL" id="GAA1605811.1"/>
    </source>
</evidence>
<reference evidence="2 3" key="1">
    <citation type="journal article" date="2019" name="Int. J. Syst. Evol. Microbiol.">
        <title>The Global Catalogue of Microorganisms (GCM) 10K type strain sequencing project: providing services to taxonomists for standard genome sequencing and annotation.</title>
        <authorList>
            <consortium name="The Broad Institute Genomics Platform"/>
            <consortium name="The Broad Institute Genome Sequencing Center for Infectious Disease"/>
            <person name="Wu L."/>
            <person name="Ma J."/>
        </authorList>
    </citation>
    <scope>NUCLEOTIDE SEQUENCE [LARGE SCALE GENOMIC DNA]</scope>
    <source>
        <strain evidence="2 3">JCM 14304</strain>
    </source>
</reference>
<feature type="transmembrane region" description="Helical" evidence="1">
    <location>
        <begin position="31"/>
        <end position="50"/>
    </location>
</feature>
<dbReference type="RefSeq" id="WP_344198113.1">
    <property type="nucleotide sequence ID" value="NZ_BAAAND010000010.1"/>
</dbReference>
<feature type="transmembrane region" description="Helical" evidence="1">
    <location>
        <begin position="7"/>
        <end position="25"/>
    </location>
</feature>
<name>A0ABN2EFG3_9ACTN</name>
<dbReference type="EMBL" id="BAAAND010000010">
    <property type="protein sequence ID" value="GAA1605811.1"/>
    <property type="molecule type" value="Genomic_DNA"/>
</dbReference>
<organism evidence="2 3">
    <name type="scientific">Kribbella karoonensis</name>
    <dbReference type="NCBI Taxonomy" id="324851"/>
    <lineage>
        <taxon>Bacteria</taxon>
        <taxon>Bacillati</taxon>
        <taxon>Actinomycetota</taxon>
        <taxon>Actinomycetes</taxon>
        <taxon>Propionibacteriales</taxon>
        <taxon>Kribbellaceae</taxon>
        <taxon>Kribbella</taxon>
    </lineage>
</organism>
<sequence>MDKKLQAEILAFVLLIAAFPITSIGTSHDSTVTWVIGLLAGVLGGLVPIWTRFMDHSGDKPRDMGMEYDDRPS</sequence>
<comment type="caution">
    <text evidence="2">The sequence shown here is derived from an EMBL/GenBank/DDBJ whole genome shotgun (WGS) entry which is preliminary data.</text>
</comment>
<evidence type="ECO:0000313" key="3">
    <source>
        <dbReference type="Proteomes" id="UP001500190"/>
    </source>
</evidence>